<proteinExistence type="predicted"/>
<dbReference type="Proteomes" id="UP001499878">
    <property type="component" value="Unassembled WGS sequence"/>
</dbReference>
<comment type="caution">
    <text evidence="2">The sequence shown here is derived from an EMBL/GenBank/DDBJ whole genome shotgun (WGS) entry which is preliminary data.</text>
</comment>
<reference evidence="3" key="1">
    <citation type="journal article" date="2019" name="Int. J. Syst. Evol. Microbiol.">
        <title>The Global Catalogue of Microorganisms (GCM) 10K type strain sequencing project: providing services to taxonomists for standard genome sequencing and annotation.</title>
        <authorList>
            <consortium name="The Broad Institute Genomics Platform"/>
            <consortium name="The Broad Institute Genome Sequencing Center for Infectious Disease"/>
            <person name="Wu L."/>
            <person name="Ma J."/>
        </authorList>
    </citation>
    <scope>NUCLEOTIDE SEQUENCE [LARGE SCALE GENOMIC DNA]</scope>
    <source>
        <strain evidence="3">JCM 18306</strain>
    </source>
</reference>
<gene>
    <name evidence="2" type="ORF">GCM10023323_09790</name>
</gene>
<name>A0ABP9SZ26_9ACTN</name>
<evidence type="ECO:0000256" key="1">
    <source>
        <dbReference type="SAM" id="MobiDB-lite"/>
    </source>
</evidence>
<feature type="region of interest" description="Disordered" evidence="1">
    <location>
        <begin position="1"/>
        <end position="40"/>
    </location>
</feature>
<sequence>MVAPRAHARRGPHLAAGDRRASRQAHGGGERTPGRHLSGSACSEWARHAGRQSGVKGESARHGFLGTVGAVIIDCGWIPGLPQPRGTGGPLDDLLPGVGLTAALAG</sequence>
<organism evidence="2 3">
    <name type="scientific">Streptomyces thinghirensis</name>
    <dbReference type="NCBI Taxonomy" id="551547"/>
    <lineage>
        <taxon>Bacteria</taxon>
        <taxon>Bacillati</taxon>
        <taxon>Actinomycetota</taxon>
        <taxon>Actinomycetes</taxon>
        <taxon>Kitasatosporales</taxon>
        <taxon>Streptomycetaceae</taxon>
        <taxon>Streptomyces</taxon>
    </lineage>
</organism>
<feature type="compositionally biased region" description="Basic residues" evidence="1">
    <location>
        <begin position="1"/>
        <end position="12"/>
    </location>
</feature>
<evidence type="ECO:0000313" key="2">
    <source>
        <dbReference type="EMBL" id="GAA5204867.1"/>
    </source>
</evidence>
<keyword evidence="3" id="KW-1185">Reference proteome</keyword>
<evidence type="ECO:0000313" key="3">
    <source>
        <dbReference type="Proteomes" id="UP001499878"/>
    </source>
</evidence>
<dbReference type="EMBL" id="BAABJR010000002">
    <property type="protein sequence ID" value="GAA5204867.1"/>
    <property type="molecule type" value="Genomic_DNA"/>
</dbReference>
<protein>
    <submittedName>
        <fullName evidence="2">Uncharacterized protein</fullName>
    </submittedName>
</protein>
<accession>A0ABP9SZ26</accession>